<keyword evidence="7" id="KW-0472">Membrane</keyword>
<dbReference type="CDD" id="cd08815">
    <property type="entry name" value="Death_TNFRSF25_DR3"/>
    <property type="match status" value="1"/>
</dbReference>
<dbReference type="PANTHER" id="PTHR47220:SF1">
    <property type="entry name" value="TUMOR NECROSIS FACTOR RECEPTOR SUPERFAMILY MEMBER 25"/>
    <property type="match status" value="1"/>
</dbReference>
<reference evidence="9" key="1">
    <citation type="submission" date="2019-08" db="EMBL/GenBank/DDBJ databases">
        <title>Three high-quality genomes provides insights into domestication of ducks.</title>
        <authorList>
            <person name="Hou Z.C."/>
            <person name="Zhu F."/>
            <person name="Yin Z.T."/>
            <person name="Zhang F."/>
        </authorList>
    </citation>
    <scope>NUCLEOTIDE SEQUENCE [LARGE SCALE GENOMIC DNA]</scope>
</reference>
<dbReference type="Pfam" id="PF00531">
    <property type="entry name" value="Death"/>
    <property type="match status" value="1"/>
</dbReference>
<keyword evidence="4" id="KW-1015">Disulfide bond</keyword>
<reference evidence="9" key="3">
    <citation type="submission" date="2025-09" db="UniProtKB">
        <authorList>
            <consortium name="Ensembl"/>
        </authorList>
    </citation>
    <scope>IDENTIFICATION</scope>
</reference>
<feature type="region of interest" description="Disordered" evidence="6">
    <location>
        <begin position="279"/>
        <end position="305"/>
    </location>
</feature>
<reference evidence="9" key="2">
    <citation type="submission" date="2025-08" db="UniProtKB">
        <authorList>
            <consortium name="Ensembl"/>
        </authorList>
    </citation>
    <scope>IDENTIFICATION</scope>
</reference>
<dbReference type="SMART" id="SM00208">
    <property type="entry name" value="TNFR"/>
    <property type="match status" value="2"/>
</dbReference>
<accession>A0A8B9T1L5</accession>
<feature type="domain" description="Death" evidence="8">
    <location>
        <begin position="313"/>
        <end position="394"/>
    </location>
</feature>
<protein>
    <submittedName>
        <fullName evidence="9">TNF receptor superfamily member 25</fullName>
    </submittedName>
</protein>
<evidence type="ECO:0000256" key="3">
    <source>
        <dbReference type="ARBA" id="ARBA00022737"/>
    </source>
</evidence>
<dbReference type="GO" id="GO:0006915">
    <property type="term" value="P:apoptotic process"/>
    <property type="evidence" value="ECO:0007669"/>
    <property type="project" value="UniProtKB-KW"/>
</dbReference>
<proteinExistence type="predicted"/>
<dbReference type="Ensembl" id="ENSAPLT00020015188.1">
    <property type="protein sequence ID" value="ENSAPLP00020014104.1"/>
    <property type="gene ID" value="ENSAPLG00020010270.1"/>
</dbReference>
<dbReference type="AlphaFoldDB" id="A0A8B9T1L5"/>
<dbReference type="GO" id="GO:0005886">
    <property type="term" value="C:plasma membrane"/>
    <property type="evidence" value="ECO:0007669"/>
    <property type="project" value="TreeGrafter"/>
</dbReference>
<dbReference type="Gene3D" id="1.10.533.10">
    <property type="entry name" value="Death Domain, Fas"/>
    <property type="match status" value="1"/>
</dbReference>
<dbReference type="SMART" id="SM00005">
    <property type="entry name" value="DEATH"/>
    <property type="match status" value="1"/>
</dbReference>
<evidence type="ECO:0000259" key="8">
    <source>
        <dbReference type="PROSITE" id="PS50017"/>
    </source>
</evidence>
<keyword evidence="2" id="KW-0732">Signal</keyword>
<name>A0A8B9T1L5_ANAPL</name>
<feature type="region of interest" description="Disordered" evidence="6">
    <location>
        <begin position="12"/>
        <end position="34"/>
    </location>
</feature>
<dbReference type="PANTHER" id="PTHR47220">
    <property type="entry name" value="TUMOR NECROSIS FACTOR RECEPTOR SUPERFAMILY MEMBER 25"/>
    <property type="match status" value="1"/>
</dbReference>
<dbReference type="Gene3D" id="2.10.50.10">
    <property type="entry name" value="Tumor Necrosis Factor Receptor, subunit A, domain 2"/>
    <property type="match status" value="2"/>
</dbReference>
<keyword evidence="5" id="KW-0325">Glycoprotein</keyword>
<dbReference type="SUPFAM" id="SSF57586">
    <property type="entry name" value="TNF receptor-like"/>
    <property type="match status" value="1"/>
</dbReference>
<dbReference type="InterPro" id="IPR011029">
    <property type="entry name" value="DEATH-like_dom_sf"/>
</dbReference>
<dbReference type="InterPro" id="IPR022329">
    <property type="entry name" value="TNFR_25"/>
</dbReference>
<keyword evidence="3" id="KW-0677">Repeat</keyword>
<evidence type="ECO:0000256" key="1">
    <source>
        <dbReference type="ARBA" id="ARBA00022703"/>
    </source>
</evidence>
<dbReference type="InterPro" id="IPR001368">
    <property type="entry name" value="TNFR/NGFR_Cys_rich_reg"/>
</dbReference>
<dbReference type="GO" id="GO:0007165">
    <property type="term" value="P:signal transduction"/>
    <property type="evidence" value="ECO:0007669"/>
    <property type="project" value="InterPro"/>
</dbReference>
<feature type="transmembrane region" description="Helical" evidence="7">
    <location>
        <begin position="196"/>
        <end position="215"/>
    </location>
</feature>
<dbReference type="SUPFAM" id="SSF47986">
    <property type="entry name" value="DEATH domain"/>
    <property type="match status" value="1"/>
</dbReference>
<organism evidence="9 10">
    <name type="scientific">Anas platyrhynchos</name>
    <name type="common">Mallard</name>
    <name type="synonym">Anas boschas</name>
    <dbReference type="NCBI Taxonomy" id="8839"/>
    <lineage>
        <taxon>Eukaryota</taxon>
        <taxon>Metazoa</taxon>
        <taxon>Chordata</taxon>
        <taxon>Craniata</taxon>
        <taxon>Vertebrata</taxon>
        <taxon>Euteleostomi</taxon>
        <taxon>Archelosauria</taxon>
        <taxon>Archosauria</taxon>
        <taxon>Dinosauria</taxon>
        <taxon>Saurischia</taxon>
        <taxon>Theropoda</taxon>
        <taxon>Coelurosauria</taxon>
        <taxon>Aves</taxon>
        <taxon>Neognathae</taxon>
        <taxon>Galloanserae</taxon>
        <taxon>Anseriformes</taxon>
        <taxon>Anatidae</taxon>
        <taxon>Anatinae</taxon>
        <taxon>Anas</taxon>
    </lineage>
</organism>
<keyword evidence="7" id="KW-0812">Transmembrane</keyword>
<evidence type="ECO:0000256" key="2">
    <source>
        <dbReference type="ARBA" id="ARBA00022729"/>
    </source>
</evidence>
<dbReference type="InterPro" id="IPR000488">
    <property type="entry name" value="Death_dom"/>
</dbReference>
<dbReference type="Proteomes" id="UP000694400">
    <property type="component" value="Chromosome 21"/>
</dbReference>
<keyword evidence="1" id="KW-0053">Apoptosis</keyword>
<dbReference type="PROSITE" id="PS50017">
    <property type="entry name" value="DEATH_DOMAIN"/>
    <property type="match status" value="1"/>
</dbReference>
<evidence type="ECO:0000256" key="6">
    <source>
        <dbReference type="SAM" id="MobiDB-lite"/>
    </source>
</evidence>
<evidence type="ECO:0000256" key="7">
    <source>
        <dbReference type="SAM" id="Phobius"/>
    </source>
</evidence>
<evidence type="ECO:0000313" key="10">
    <source>
        <dbReference type="Proteomes" id="UP000694400"/>
    </source>
</evidence>
<evidence type="ECO:0000256" key="4">
    <source>
        <dbReference type="ARBA" id="ARBA00023157"/>
    </source>
</evidence>
<sequence>GSAVAAGKRLAAPGLPGLAPRHGGSRAQRGCSPVHGGSQQSSLCPPGMNWVDAVHRCCPQCPAGTYLKTPCSIHLNDSHCDACSDGTYLSQPNIRSEVRPFQTVLSNCSATSNVVCGCEPGYFRSCLNEHCSEFTCSKCQLLLSPGPRGATLCSDTQDTLCGGCEPDFYAKGSECRPSGWARLCGTPRCSLAGSGLQYLLLALTVPLFMGAFVIYKRRWLQHRALGGSPLLTIPPQGCPSPTARTFSPTQEAVALETTPCQVSACGRAAAGGLPAMAGWSSSDQIPSAPQEPGTARGPDSRPRSPQRCALLQGSQLYAVINAVPVRRWKEFMRVLELRDTEIELVEMEVSHFRDQQYEMLKRWCQQTSATLDRIFAALEHMELAGCAEALRQSLAVGP</sequence>
<evidence type="ECO:0000256" key="5">
    <source>
        <dbReference type="ARBA" id="ARBA00023180"/>
    </source>
</evidence>
<evidence type="ECO:0000313" key="9">
    <source>
        <dbReference type="Ensembl" id="ENSAPLP00020014104.1"/>
    </source>
</evidence>
<keyword evidence="7" id="KW-1133">Transmembrane helix</keyword>